<evidence type="ECO:0000256" key="15">
    <source>
        <dbReference type="ARBA" id="ARBA00048682"/>
    </source>
</evidence>
<evidence type="ECO:0000259" key="17">
    <source>
        <dbReference type="Pfam" id="PF00535"/>
    </source>
</evidence>
<dbReference type="SUPFAM" id="SSF53448">
    <property type="entry name" value="Nucleotide-diphospho-sugar transferases"/>
    <property type="match status" value="1"/>
</dbReference>
<dbReference type="GO" id="GO:0030244">
    <property type="term" value="P:cellulose biosynthetic process"/>
    <property type="evidence" value="ECO:0007669"/>
    <property type="project" value="UniProtKB-KW"/>
</dbReference>
<keyword evidence="8 16" id="KW-0973">c-di-GMP</keyword>
<comment type="pathway">
    <text evidence="2 16">Glycan metabolism; bacterial cellulose biosynthesis.</text>
</comment>
<feature type="transmembrane region" description="Helical" evidence="16">
    <location>
        <begin position="549"/>
        <end position="570"/>
    </location>
</feature>
<evidence type="ECO:0000256" key="12">
    <source>
        <dbReference type="ARBA" id="ARBA00022916"/>
    </source>
</evidence>
<dbReference type="InterPro" id="IPR005150">
    <property type="entry name" value="Cellulose_synth"/>
</dbReference>
<dbReference type="GO" id="GO:0016760">
    <property type="term" value="F:cellulose synthase (UDP-forming) activity"/>
    <property type="evidence" value="ECO:0007669"/>
    <property type="project" value="UniProtKB-EC"/>
</dbReference>
<dbReference type="Gene3D" id="3.90.550.10">
    <property type="entry name" value="Spore Coat Polysaccharide Biosynthesis Protein SpsA, Chain A"/>
    <property type="match status" value="1"/>
</dbReference>
<protein>
    <recommendedName>
        <fullName evidence="5 16">Cellulose synthase catalytic subunit [UDP-forming]</fullName>
        <ecNumber evidence="4 16">2.4.1.12</ecNumber>
    </recommendedName>
</protein>
<dbReference type="NCBIfam" id="TIGR03030">
    <property type="entry name" value="CelA"/>
    <property type="match status" value="1"/>
</dbReference>
<dbReference type="Pfam" id="PF00535">
    <property type="entry name" value="Glycos_transf_2"/>
    <property type="match status" value="1"/>
</dbReference>
<comment type="cofactor">
    <cofactor evidence="16">
        <name>Mg(2+)</name>
        <dbReference type="ChEBI" id="CHEBI:18420"/>
    </cofactor>
</comment>
<keyword evidence="13 16" id="KW-1133">Transmembrane helix</keyword>
<proteinExistence type="inferred from homology"/>
<comment type="catalytic activity">
    <reaction evidence="15 16">
        <text>[(1-&gt;4)-beta-D-glucosyl](n) + UDP-alpha-D-glucose = [(1-&gt;4)-beta-D-glucosyl](n+1) + UDP + H(+)</text>
        <dbReference type="Rhea" id="RHEA:19929"/>
        <dbReference type="Rhea" id="RHEA-COMP:10033"/>
        <dbReference type="Rhea" id="RHEA-COMP:10034"/>
        <dbReference type="ChEBI" id="CHEBI:15378"/>
        <dbReference type="ChEBI" id="CHEBI:18246"/>
        <dbReference type="ChEBI" id="CHEBI:58223"/>
        <dbReference type="ChEBI" id="CHEBI:58885"/>
        <dbReference type="EC" id="2.4.1.12"/>
    </reaction>
</comment>
<dbReference type="GO" id="GO:0006011">
    <property type="term" value="P:UDP-alpha-D-glucose metabolic process"/>
    <property type="evidence" value="ECO:0007669"/>
    <property type="project" value="InterPro"/>
</dbReference>
<dbReference type="GO" id="GO:0035438">
    <property type="term" value="F:cyclic-di-GMP binding"/>
    <property type="evidence" value="ECO:0007669"/>
    <property type="project" value="InterPro"/>
</dbReference>
<dbReference type="EMBL" id="CP012900">
    <property type="protein sequence ID" value="ALJ29380.1"/>
    <property type="molecule type" value="Genomic_DNA"/>
</dbReference>
<feature type="transmembrane region" description="Helical" evidence="16">
    <location>
        <begin position="231"/>
        <end position="255"/>
    </location>
</feature>
<feature type="transmembrane region" description="Helical" evidence="16">
    <location>
        <begin position="673"/>
        <end position="693"/>
    </location>
</feature>
<evidence type="ECO:0000256" key="2">
    <source>
        <dbReference type="ARBA" id="ARBA00005186"/>
    </source>
</evidence>
<sequence precursor="true">MRPRCLRYLRWPQLREAVRASLPTLWLLWLLQAMGWALLRLEGPAWQSLAPRLPDVFPQLRVYRRWRFGDPLRMLIQAGWLLLVRITPQTSQRRHRLAAARRRHVAGLRGAADRGWRRYLDTMRGMPRRVWNSAAWQRARATLGSLSRRTRRWLTYGVGVATLGLALLCVTQPFSYFAQFVFVLLLWAIALLVRRMPGRYATLILVVLSITVSCRYLWWRYTATLNWNNNFDLACGLVLLAAETYSWLVLMLGYVQVAWPLQRRPSALPADPRDWPTVDVLIPTYNEELSLVRHTVHAALGLDWPADKLRIHLLDDGRRPEFREFAAQAGVNYITRSDNRHAKAGNLNHALTLLDGELVAIFDCDHLPVRSFLQITTGWFLRDAKLALVQTPHHFFSPDPFERNLRVFRRDPNEGELFYGLVQDGNDLWNAAFFCGSCAVLRRAAIDDIGGFATETVTEDAHTALRLHRNGWNSAYLRIPQAAGLATDSLGAHVNQRIRWARGMVQIFRIDNPLLGKGLSLFQRFCYANAMLHFLAGIPRLVFLTAPLAFLLLHVYIIYAPAVAILLFVLPHMAHANLTNSRIQGQWRRPFWGEVYETVLAWYIARPTTVALFSPGKGKFNVTEKGGTQAGDRFDWKVAQPYLVLAVLNVAGLGFAVWRFLHGPADERGTVIVSSLWVLYNLLIVGGALAVAAEVQQVRRTHRVSQRLPMALRLPDGRTLRGVMHDYSNDGVGLELAQVPEQELATGTRVTLLLGRGRREFAFAAVVQRSVGARLGLLLRFEDESQRVEFVQCTFARADAWLDWHAGYQPMSLPRSLWSVVKLGWQGYRRISDFSPIDLDRPMHWSRRALRWVASFAPQRPLPSYPADPAADPGLRP</sequence>
<dbReference type="NCBIfam" id="NF008558">
    <property type="entry name" value="PRK11498.1"/>
    <property type="match status" value="1"/>
</dbReference>
<evidence type="ECO:0000256" key="5">
    <source>
        <dbReference type="ARBA" id="ARBA00018714"/>
    </source>
</evidence>
<feature type="transmembrane region" description="Helical" evidence="16">
    <location>
        <begin position="153"/>
        <end position="170"/>
    </location>
</feature>
<dbReference type="PANTHER" id="PTHR43867:SF2">
    <property type="entry name" value="CELLULOSE SYNTHASE CATALYTIC SUBUNIT A [UDP-FORMING]"/>
    <property type="match status" value="1"/>
</dbReference>
<keyword evidence="7 16" id="KW-0997">Cell inner membrane</keyword>
<dbReference type="Proteomes" id="UP000061010">
    <property type="component" value="Chromosome"/>
</dbReference>
<keyword evidence="6 16" id="KW-1003">Cell membrane</keyword>
<organism evidence="19 20">
    <name type="scientific">Stenotrophomonas acidaminiphila</name>
    <dbReference type="NCBI Taxonomy" id="128780"/>
    <lineage>
        <taxon>Bacteria</taxon>
        <taxon>Pseudomonadati</taxon>
        <taxon>Pseudomonadota</taxon>
        <taxon>Gammaproteobacteria</taxon>
        <taxon>Lysobacterales</taxon>
        <taxon>Lysobacteraceae</taxon>
        <taxon>Stenotrophomonas</taxon>
    </lineage>
</organism>
<dbReference type="AlphaFoldDB" id="A0A0S1B309"/>
<evidence type="ECO:0000256" key="10">
    <source>
        <dbReference type="ARBA" id="ARBA00022679"/>
    </source>
</evidence>
<evidence type="ECO:0000256" key="1">
    <source>
        <dbReference type="ARBA" id="ARBA00004429"/>
    </source>
</evidence>
<evidence type="ECO:0000256" key="14">
    <source>
        <dbReference type="ARBA" id="ARBA00023136"/>
    </source>
</evidence>
<feature type="domain" description="Glycosyltransferase 2-like" evidence="17">
    <location>
        <begin position="280"/>
        <end position="449"/>
    </location>
</feature>
<dbReference type="KEGG" id="sacz:AOT14_30300"/>
<evidence type="ECO:0000313" key="20">
    <source>
        <dbReference type="Proteomes" id="UP000061010"/>
    </source>
</evidence>
<gene>
    <name evidence="19" type="primary">bcsA_1</name>
    <name evidence="19" type="ORF">AOT14_30300</name>
</gene>
<dbReference type="PATRIC" id="fig|128780.6.peg.3067"/>
<feature type="transmembrane region" description="Helical" evidence="16">
    <location>
        <begin position="176"/>
        <end position="193"/>
    </location>
</feature>
<evidence type="ECO:0000259" key="18">
    <source>
        <dbReference type="Pfam" id="PF07238"/>
    </source>
</evidence>
<dbReference type="InterPro" id="IPR029044">
    <property type="entry name" value="Nucleotide-diphossugar_trans"/>
</dbReference>
<dbReference type="UniPathway" id="UPA00694"/>
<comment type="similarity">
    <text evidence="3">Belongs to the glycosyltransferase 2 family.</text>
</comment>
<feature type="transmembrane region" description="Helical" evidence="16">
    <location>
        <begin position="642"/>
        <end position="661"/>
    </location>
</feature>
<accession>A0A0S1B309</accession>
<evidence type="ECO:0000256" key="13">
    <source>
        <dbReference type="ARBA" id="ARBA00022989"/>
    </source>
</evidence>
<evidence type="ECO:0000256" key="4">
    <source>
        <dbReference type="ARBA" id="ARBA00012539"/>
    </source>
</evidence>
<feature type="transmembrane region" description="Helical" evidence="16">
    <location>
        <begin position="525"/>
        <end position="543"/>
    </location>
</feature>
<dbReference type="Pfam" id="PF07238">
    <property type="entry name" value="PilZ"/>
    <property type="match status" value="1"/>
</dbReference>
<keyword evidence="14 16" id="KW-0472">Membrane</keyword>
<dbReference type="GO" id="GO:0005886">
    <property type="term" value="C:plasma membrane"/>
    <property type="evidence" value="ECO:0007669"/>
    <property type="project" value="UniProtKB-SubCell"/>
</dbReference>
<name>A0A0S1B309_9GAMM</name>
<reference evidence="19 20" key="1">
    <citation type="journal article" date="2015" name="Genome Announc.">
        <title>Complete Genome Sequencing of Stenotrophomonas acidaminiphila ZAC14D2_NAIMI4_2, a Multidrug-Resistant Strain Isolated from Sediments of a Polluted River in Mexico, Uncovers New Antibiotic Resistance Genes and a Novel Class-II Lasso Peptide Biosynthesis Gene Cluster.</title>
        <authorList>
            <person name="Vinuesa P."/>
            <person name="Ochoa-Sanchez L.E."/>
        </authorList>
    </citation>
    <scope>NUCLEOTIDE SEQUENCE [LARGE SCALE GENOMIC DNA]</scope>
    <source>
        <strain evidence="19 20">ZAC14D2_NAIMI4_2</strain>
    </source>
</reference>
<evidence type="ECO:0000256" key="9">
    <source>
        <dbReference type="ARBA" id="ARBA00022676"/>
    </source>
</evidence>
<comment type="subcellular location">
    <subcellularLocation>
        <location evidence="1">Cell inner membrane</location>
        <topology evidence="1">Multi-pass membrane protein</topology>
    </subcellularLocation>
</comment>
<evidence type="ECO:0000256" key="16">
    <source>
        <dbReference type="RuleBase" id="RU365020"/>
    </source>
</evidence>
<evidence type="ECO:0000313" key="19">
    <source>
        <dbReference type="EMBL" id="ALJ29380.1"/>
    </source>
</evidence>
<dbReference type="InterPro" id="IPR009875">
    <property type="entry name" value="PilZ_domain"/>
</dbReference>
<dbReference type="InterPro" id="IPR003919">
    <property type="entry name" value="Cell_synth_A"/>
</dbReference>
<dbReference type="PANTHER" id="PTHR43867">
    <property type="entry name" value="CELLULOSE SYNTHASE CATALYTIC SUBUNIT A [UDP-FORMING]"/>
    <property type="match status" value="1"/>
</dbReference>
<evidence type="ECO:0000256" key="3">
    <source>
        <dbReference type="ARBA" id="ARBA00006739"/>
    </source>
</evidence>
<dbReference type="InterPro" id="IPR001173">
    <property type="entry name" value="Glyco_trans_2-like"/>
</dbReference>
<keyword evidence="9 16" id="KW-0328">Glycosyltransferase</keyword>
<dbReference type="Gene3D" id="2.40.10.220">
    <property type="entry name" value="predicted glycosyltransferase like domains"/>
    <property type="match status" value="1"/>
</dbReference>
<dbReference type="PRINTS" id="PR01439">
    <property type="entry name" value="CELLSNTHASEA"/>
</dbReference>
<comment type="function">
    <text evidence="16">Catalytic subunit of cellulose synthase. It polymerizes uridine 5'-diphosphate glucose to cellulose.</text>
</comment>
<feature type="transmembrane region" description="Helical" evidence="16">
    <location>
        <begin position="200"/>
        <end position="219"/>
    </location>
</feature>
<keyword evidence="12 16" id="KW-0135">Cellulose biosynthesis</keyword>
<keyword evidence="10 16" id="KW-0808">Transferase</keyword>
<evidence type="ECO:0000256" key="6">
    <source>
        <dbReference type="ARBA" id="ARBA00022475"/>
    </source>
</evidence>
<keyword evidence="20" id="KW-1185">Reference proteome</keyword>
<dbReference type="CDD" id="cd06421">
    <property type="entry name" value="CESA_CelA_like"/>
    <property type="match status" value="1"/>
</dbReference>
<dbReference type="Pfam" id="PF03552">
    <property type="entry name" value="Cellulose_synt"/>
    <property type="match status" value="1"/>
</dbReference>
<dbReference type="InterPro" id="IPR050321">
    <property type="entry name" value="Glycosyltr_2/OpgH_subfam"/>
</dbReference>
<feature type="domain" description="PilZ" evidence="18">
    <location>
        <begin position="697"/>
        <end position="795"/>
    </location>
</feature>
<dbReference type="EC" id="2.4.1.12" evidence="4 16"/>
<dbReference type="OrthoDB" id="9806824at2"/>
<evidence type="ECO:0000256" key="11">
    <source>
        <dbReference type="ARBA" id="ARBA00022692"/>
    </source>
</evidence>
<evidence type="ECO:0000256" key="8">
    <source>
        <dbReference type="ARBA" id="ARBA00022636"/>
    </source>
</evidence>
<keyword evidence="11 16" id="KW-0812">Transmembrane</keyword>
<evidence type="ECO:0000256" key="7">
    <source>
        <dbReference type="ARBA" id="ARBA00022519"/>
    </source>
</evidence>